<protein>
    <submittedName>
        <fullName evidence="1">Uncharacterized protein</fullName>
    </submittedName>
</protein>
<evidence type="ECO:0000313" key="1">
    <source>
        <dbReference type="EMBL" id="KAL3960678.1"/>
    </source>
</evidence>
<name>A0ACC4DXC7_PURLI</name>
<sequence length="168" mass="18583">MHPSSMVRRRGTGVEPQRSTSTAAGLQRPHLPAASTVPDVPPCFPPSHPPPSSSPPPPPPPAYLNHHRCRLRKPPTTTDTSAWARLLLQPSPSVVSFPTRPHLQPPFTPGAVPLVHHRFAVVVARRRGRRLTRANFVFVTLFSVRRRPTSDIPPPRVFPSPIRPIPRP</sequence>
<proteinExistence type="predicted"/>
<dbReference type="Proteomes" id="UP001638806">
    <property type="component" value="Unassembled WGS sequence"/>
</dbReference>
<dbReference type="EMBL" id="JBGNUJ010000004">
    <property type="protein sequence ID" value="KAL3960678.1"/>
    <property type="molecule type" value="Genomic_DNA"/>
</dbReference>
<organism evidence="1 2">
    <name type="scientific">Purpureocillium lilacinum</name>
    <name type="common">Paecilomyces lilacinus</name>
    <dbReference type="NCBI Taxonomy" id="33203"/>
    <lineage>
        <taxon>Eukaryota</taxon>
        <taxon>Fungi</taxon>
        <taxon>Dikarya</taxon>
        <taxon>Ascomycota</taxon>
        <taxon>Pezizomycotina</taxon>
        <taxon>Sordariomycetes</taxon>
        <taxon>Hypocreomycetidae</taxon>
        <taxon>Hypocreales</taxon>
        <taxon>Ophiocordycipitaceae</taxon>
        <taxon>Purpureocillium</taxon>
    </lineage>
</organism>
<gene>
    <name evidence="1" type="ORF">ACCO45_005795</name>
</gene>
<evidence type="ECO:0000313" key="2">
    <source>
        <dbReference type="Proteomes" id="UP001638806"/>
    </source>
</evidence>
<reference evidence="1" key="1">
    <citation type="submission" date="2024-12" db="EMBL/GenBank/DDBJ databases">
        <title>Comparative genomics and development of molecular markers within Purpureocillium lilacinum and among Purpureocillium species.</title>
        <authorList>
            <person name="Yeh Z.-Y."/>
            <person name="Ni N.-T."/>
            <person name="Lo P.-H."/>
            <person name="Mushyakhwo K."/>
            <person name="Lin C.-F."/>
            <person name="Nai Y.-S."/>
        </authorList>
    </citation>
    <scope>NUCLEOTIDE SEQUENCE</scope>
    <source>
        <strain evidence="1">NCHU-NPUST-175</strain>
    </source>
</reference>
<accession>A0ACC4DXC7</accession>
<comment type="caution">
    <text evidence="1">The sequence shown here is derived from an EMBL/GenBank/DDBJ whole genome shotgun (WGS) entry which is preliminary data.</text>
</comment>
<keyword evidence="2" id="KW-1185">Reference proteome</keyword>